<gene>
    <name evidence="1" type="ORF">JZ751_024568</name>
</gene>
<evidence type="ECO:0000313" key="1">
    <source>
        <dbReference type="EMBL" id="KAG9350679.1"/>
    </source>
</evidence>
<dbReference type="EMBL" id="JAFBMS010000007">
    <property type="protein sequence ID" value="KAG9350679.1"/>
    <property type="molecule type" value="Genomic_DNA"/>
</dbReference>
<comment type="caution">
    <text evidence="1">The sequence shown here is derived from an EMBL/GenBank/DDBJ whole genome shotgun (WGS) entry which is preliminary data.</text>
</comment>
<evidence type="ECO:0000313" key="2">
    <source>
        <dbReference type="Proteomes" id="UP000824540"/>
    </source>
</evidence>
<reference evidence="1" key="1">
    <citation type="thesis" date="2021" institute="BYU ScholarsArchive" country="Provo, UT, USA">
        <title>Applications of and Algorithms for Genome Assembly and Genomic Analyses with an Emphasis on Marine Teleosts.</title>
        <authorList>
            <person name="Pickett B.D."/>
        </authorList>
    </citation>
    <scope>NUCLEOTIDE SEQUENCE</scope>
    <source>
        <strain evidence="1">HI-2016</strain>
    </source>
</reference>
<dbReference type="Proteomes" id="UP000824540">
    <property type="component" value="Unassembled WGS sequence"/>
</dbReference>
<keyword evidence="2" id="KW-1185">Reference proteome</keyword>
<organism evidence="1 2">
    <name type="scientific">Albula glossodonta</name>
    <name type="common">roundjaw bonefish</name>
    <dbReference type="NCBI Taxonomy" id="121402"/>
    <lineage>
        <taxon>Eukaryota</taxon>
        <taxon>Metazoa</taxon>
        <taxon>Chordata</taxon>
        <taxon>Craniata</taxon>
        <taxon>Vertebrata</taxon>
        <taxon>Euteleostomi</taxon>
        <taxon>Actinopterygii</taxon>
        <taxon>Neopterygii</taxon>
        <taxon>Teleostei</taxon>
        <taxon>Albuliformes</taxon>
        <taxon>Albulidae</taxon>
        <taxon>Albula</taxon>
    </lineage>
</organism>
<dbReference type="AlphaFoldDB" id="A0A8T2PEQ1"/>
<accession>A0A8T2PEQ1</accession>
<name>A0A8T2PEQ1_9TELE</name>
<proteinExistence type="predicted"/>
<protein>
    <submittedName>
        <fullName evidence="1">Uncharacterized protein</fullName>
    </submittedName>
</protein>
<sequence length="67" mass="7728">MKRSLIKHHQYIPRLLKRLSEGSISSQCSDSKEKDDNWRQTKAMMSPSIQNHILINPALTVPGNLER</sequence>